<comment type="similarity">
    <text evidence="2">Belongs to the bacterial solute-binding protein SsuA/TauA family.</text>
</comment>
<accession>A0ABV6C2C5</accession>
<organism evidence="5 6">
    <name type="scientific">Aciditerrimonas ferrireducens</name>
    <dbReference type="NCBI Taxonomy" id="667306"/>
    <lineage>
        <taxon>Bacteria</taxon>
        <taxon>Bacillati</taxon>
        <taxon>Actinomycetota</taxon>
        <taxon>Acidimicrobiia</taxon>
        <taxon>Acidimicrobiales</taxon>
        <taxon>Acidimicrobiaceae</taxon>
        <taxon>Aciditerrimonas</taxon>
    </lineage>
</organism>
<evidence type="ECO:0000256" key="2">
    <source>
        <dbReference type="ARBA" id="ARBA00010742"/>
    </source>
</evidence>
<dbReference type="InterPro" id="IPR015168">
    <property type="entry name" value="SsuA/THI5"/>
</dbReference>
<comment type="caution">
    <text evidence="5">The sequence shown here is derived from an EMBL/GenBank/DDBJ whole genome shotgun (WGS) entry which is preliminary data.</text>
</comment>
<evidence type="ECO:0000313" key="5">
    <source>
        <dbReference type="EMBL" id="MFC0080981.1"/>
    </source>
</evidence>
<protein>
    <submittedName>
        <fullName evidence="5">ABC transporter substrate-binding protein</fullName>
    </submittedName>
</protein>
<keyword evidence="6" id="KW-1185">Reference proteome</keyword>
<dbReference type="PANTHER" id="PTHR30024">
    <property type="entry name" value="ALIPHATIC SULFONATES-BINDING PROTEIN-RELATED"/>
    <property type="match status" value="1"/>
</dbReference>
<evidence type="ECO:0000256" key="1">
    <source>
        <dbReference type="ARBA" id="ARBA00004418"/>
    </source>
</evidence>
<evidence type="ECO:0000313" key="6">
    <source>
        <dbReference type="Proteomes" id="UP001589788"/>
    </source>
</evidence>
<dbReference type="Proteomes" id="UP001589788">
    <property type="component" value="Unassembled WGS sequence"/>
</dbReference>
<dbReference type="PANTHER" id="PTHR30024:SF47">
    <property type="entry name" value="TAURINE-BINDING PERIPLASMIC PROTEIN"/>
    <property type="match status" value="1"/>
</dbReference>
<keyword evidence="3" id="KW-0732">Signal</keyword>
<gene>
    <name evidence="5" type="ORF">ACFFRE_02255</name>
</gene>
<dbReference type="EMBL" id="JBHLYQ010000011">
    <property type="protein sequence ID" value="MFC0080981.1"/>
    <property type="molecule type" value="Genomic_DNA"/>
</dbReference>
<proteinExistence type="inferred from homology"/>
<evidence type="ECO:0000256" key="3">
    <source>
        <dbReference type="ARBA" id="ARBA00022729"/>
    </source>
</evidence>
<name>A0ABV6C2C5_9ACTN</name>
<dbReference type="SUPFAM" id="SSF53850">
    <property type="entry name" value="Periplasmic binding protein-like II"/>
    <property type="match status" value="1"/>
</dbReference>
<dbReference type="RefSeq" id="WP_377787782.1">
    <property type="nucleotide sequence ID" value="NZ_JBHLYQ010000011.1"/>
</dbReference>
<reference evidence="5 6" key="1">
    <citation type="submission" date="2024-09" db="EMBL/GenBank/DDBJ databases">
        <authorList>
            <person name="Sun Q."/>
            <person name="Mori K."/>
        </authorList>
    </citation>
    <scope>NUCLEOTIDE SEQUENCE [LARGE SCALE GENOMIC DNA]</scope>
    <source>
        <strain evidence="5 6">JCM 15389</strain>
    </source>
</reference>
<sequence>MRVEIYLGSFYTWLPYIAYAKGFFARNGLDATIVGDTGGGPVAFAALASGSADVAMGDLTLAGPYLERGVGLTAISGAVKAGWELVAPKGSTLPTSFPALAKALQGKTVGVVGLGSSSYYYVASLLQAAGVPTSSVSFAAVGGLPADFVSALDANRVAVATVTPDLAFYLVNDLGDKLVYDFNSAGALEQAGGLLGALAGKSDGLMWASNAWLHRYPGAAKRFQLAMDEADVWMHNPSNQSQVLALLGAEHDLAAFEKGPQGRAFLKQALPSIISWMPTGSARAFMRFWVHAGVLSHPIPSSIWVSPTMPRSASQVVAAVRAAGLGSLGDSA</sequence>
<evidence type="ECO:0000259" key="4">
    <source>
        <dbReference type="Pfam" id="PF09084"/>
    </source>
</evidence>
<comment type="subcellular location">
    <subcellularLocation>
        <location evidence="1">Periplasm</location>
    </subcellularLocation>
</comment>
<dbReference type="Gene3D" id="3.40.190.10">
    <property type="entry name" value="Periplasmic binding protein-like II"/>
    <property type="match status" value="2"/>
</dbReference>
<dbReference type="Pfam" id="PF09084">
    <property type="entry name" value="NMT1"/>
    <property type="match status" value="1"/>
</dbReference>
<feature type="domain" description="SsuA/THI5-like" evidence="4">
    <location>
        <begin position="16"/>
        <end position="160"/>
    </location>
</feature>